<evidence type="ECO:0000256" key="5">
    <source>
        <dbReference type="ARBA" id="ARBA00022475"/>
    </source>
</evidence>
<sequence>MSFIPYLQAAGGANSLVSFAPFVLIILIFYFFIIRPQSKKQKETQKMLDALKKGDKVITIGGIHGVISSVKERTVVVKVDDNTKIEFNRSAVSGVVQDQPAAAEKGKKAASTEKAKADKSKAEKTDGQPASFDESLSEDTEKK</sequence>
<dbReference type="InterPro" id="IPR003849">
    <property type="entry name" value="Preprotein_translocase_YajC"/>
</dbReference>
<comment type="similarity">
    <text evidence="2">Belongs to the YajC family.</text>
</comment>
<keyword evidence="8 12" id="KW-1133">Transmembrane helix</keyword>
<dbReference type="SMART" id="SM01323">
    <property type="entry name" value="YajC"/>
    <property type="match status" value="1"/>
</dbReference>
<dbReference type="AlphaFoldDB" id="A0A975F0S6"/>
<gene>
    <name evidence="13" type="primary">yajC</name>
    <name evidence="13" type="ORF">HRI96_08830</name>
</gene>
<evidence type="ECO:0000313" key="14">
    <source>
        <dbReference type="Proteomes" id="UP000671995"/>
    </source>
</evidence>
<dbReference type="Pfam" id="PF02699">
    <property type="entry name" value="YajC"/>
    <property type="match status" value="1"/>
</dbReference>
<feature type="transmembrane region" description="Helical" evidence="12">
    <location>
        <begin position="12"/>
        <end position="33"/>
    </location>
</feature>
<comment type="subcellular location">
    <subcellularLocation>
        <location evidence="1">Cell membrane</location>
        <topology evidence="1">Single-pass membrane protein</topology>
    </subcellularLocation>
</comment>
<accession>A0A975F0S6</accession>
<keyword evidence="9" id="KW-0811">Translocation</keyword>
<dbReference type="PANTHER" id="PTHR33909:SF1">
    <property type="entry name" value="SEC TRANSLOCON ACCESSORY COMPLEX SUBUNIT YAJC"/>
    <property type="match status" value="1"/>
</dbReference>
<dbReference type="PRINTS" id="PR01853">
    <property type="entry name" value="YAJCTRNLCASE"/>
</dbReference>
<keyword evidence="7" id="KW-0653">Protein transport</keyword>
<feature type="compositionally biased region" description="Basic and acidic residues" evidence="11">
    <location>
        <begin position="104"/>
        <end position="126"/>
    </location>
</feature>
<protein>
    <recommendedName>
        <fullName evidence="3">Sec translocon accessory complex subunit YajC</fullName>
    </recommendedName>
</protein>
<evidence type="ECO:0000256" key="6">
    <source>
        <dbReference type="ARBA" id="ARBA00022692"/>
    </source>
</evidence>
<evidence type="ECO:0000256" key="8">
    <source>
        <dbReference type="ARBA" id="ARBA00022989"/>
    </source>
</evidence>
<name>A0A975F0S6_9SPIR</name>
<dbReference type="GO" id="GO:0005886">
    <property type="term" value="C:plasma membrane"/>
    <property type="evidence" value="ECO:0007669"/>
    <property type="project" value="UniProtKB-SubCell"/>
</dbReference>
<keyword evidence="6 12" id="KW-0812">Transmembrane</keyword>
<keyword evidence="4" id="KW-0813">Transport</keyword>
<feature type="region of interest" description="Disordered" evidence="11">
    <location>
        <begin position="97"/>
        <end position="143"/>
    </location>
</feature>
<evidence type="ECO:0000256" key="4">
    <source>
        <dbReference type="ARBA" id="ARBA00022448"/>
    </source>
</evidence>
<dbReference type="GO" id="GO:0015031">
    <property type="term" value="P:protein transport"/>
    <property type="evidence" value="ECO:0007669"/>
    <property type="project" value="UniProtKB-KW"/>
</dbReference>
<dbReference type="EMBL" id="CP054257">
    <property type="protein sequence ID" value="QTQ12293.1"/>
    <property type="molecule type" value="Genomic_DNA"/>
</dbReference>
<evidence type="ECO:0000313" key="13">
    <source>
        <dbReference type="EMBL" id="QTQ12293.1"/>
    </source>
</evidence>
<dbReference type="Proteomes" id="UP000671995">
    <property type="component" value="Chromosome"/>
</dbReference>
<evidence type="ECO:0000256" key="10">
    <source>
        <dbReference type="ARBA" id="ARBA00023136"/>
    </source>
</evidence>
<keyword evidence="5" id="KW-1003">Cell membrane</keyword>
<evidence type="ECO:0000256" key="2">
    <source>
        <dbReference type="ARBA" id="ARBA00006742"/>
    </source>
</evidence>
<keyword evidence="10 12" id="KW-0472">Membrane</keyword>
<evidence type="ECO:0000256" key="3">
    <source>
        <dbReference type="ARBA" id="ARBA00014962"/>
    </source>
</evidence>
<organism evidence="13 14">
    <name type="scientific">Treponema parvum</name>
    <dbReference type="NCBI Taxonomy" id="138851"/>
    <lineage>
        <taxon>Bacteria</taxon>
        <taxon>Pseudomonadati</taxon>
        <taxon>Spirochaetota</taxon>
        <taxon>Spirochaetia</taxon>
        <taxon>Spirochaetales</taxon>
        <taxon>Treponemataceae</taxon>
        <taxon>Treponema</taxon>
    </lineage>
</organism>
<reference evidence="13" key="2">
    <citation type="journal article" date="2021" name="Microbiol. Resour. Announc.">
        <title>Complete Genome Sequences of Three Human Oral Treponema parvum Isolates.</title>
        <authorList>
            <person name="Zeng H."/>
            <person name="Watt R.M."/>
        </authorList>
    </citation>
    <scope>NUCLEOTIDE SEQUENCE</scope>
    <source>
        <strain evidence="13">ATCC 700773</strain>
    </source>
</reference>
<evidence type="ECO:0000256" key="12">
    <source>
        <dbReference type="SAM" id="Phobius"/>
    </source>
</evidence>
<proteinExistence type="inferred from homology"/>
<evidence type="ECO:0000256" key="9">
    <source>
        <dbReference type="ARBA" id="ARBA00023010"/>
    </source>
</evidence>
<evidence type="ECO:0000256" key="1">
    <source>
        <dbReference type="ARBA" id="ARBA00004162"/>
    </source>
</evidence>
<dbReference type="NCBIfam" id="TIGR00739">
    <property type="entry name" value="yajC"/>
    <property type="match status" value="1"/>
</dbReference>
<evidence type="ECO:0000256" key="7">
    <source>
        <dbReference type="ARBA" id="ARBA00022927"/>
    </source>
</evidence>
<dbReference type="RefSeq" id="WP_210117007.1">
    <property type="nucleotide sequence ID" value="NZ_CP054257.1"/>
</dbReference>
<dbReference type="PANTHER" id="PTHR33909">
    <property type="entry name" value="SEC TRANSLOCON ACCESSORY COMPLEX SUBUNIT YAJC"/>
    <property type="match status" value="1"/>
</dbReference>
<reference evidence="13" key="1">
    <citation type="submission" date="2020-05" db="EMBL/GenBank/DDBJ databases">
        <authorList>
            <person name="Zeng H."/>
            <person name="Chan Y.K."/>
            <person name="Watt R.M."/>
        </authorList>
    </citation>
    <scope>NUCLEOTIDE SEQUENCE</scope>
    <source>
        <strain evidence="13">ATCC 700773</strain>
    </source>
</reference>
<evidence type="ECO:0000256" key="11">
    <source>
        <dbReference type="SAM" id="MobiDB-lite"/>
    </source>
</evidence>